<keyword evidence="7" id="KW-1185">Reference proteome</keyword>
<protein>
    <recommendedName>
        <fullName evidence="3">Lysine N-acyltransferase MbtK</fullName>
    </recommendedName>
    <alternativeName>
        <fullName evidence="4">Mycobactin synthase protein K</fullName>
    </alternativeName>
</protein>
<dbReference type="PANTHER" id="PTHR31438">
    <property type="entry name" value="LYSINE N-ACYLTRANSFERASE C17G9.06C-RELATED"/>
    <property type="match status" value="1"/>
</dbReference>
<sequence>MSAPRPQPVFSRSDPRLGELSLRPVDPYGDAELLHRWVTHPKAVYWMLQEAEPPDVEREFLDIAAREGHDAFLGLHEGSPAFLVERYAPEQELGEVYSVRPGDLGMHFLCAPTERPLHGFTRAVIVTVMEFLFADPAIDRIVVEPDVRNTAVHTLNATVGFRIERTVPLPGKEAYLSTCTRDQYLASQGDSR</sequence>
<dbReference type="InterPro" id="IPR019432">
    <property type="entry name" value="Acyltransferase_MbtK/IucB-like"/>
</dbReference>
<dbReference type="Proteomes" id="UP000176101">
    <property type="component" value="Unassembled WGS sequence"/>
</dbReference>
<dbReference type="AlphaFoldDB" id="A0A1E7KGL0"/>
<feature type="domain" description="Acyltransferase MbtK/IucB-like conserved" evidence="5">
    <location>
        <begin position="23"/>
        <end position="70"/>
    </location>
</feature>
<evidence type="ECO:0000256" key="4">
    <source>
        <dbReference type="ARBA" id="ARBA00031122"/>
    </source>
</evidence>
<evidence type="ECO:0000256" key="1">
    <source>
        <dbReference type="ARBA" id="ARBA00003818"/>
    </source>
</evidence>
<accession>A0A1E7KGL0</accession>
<dbReference type="GO" id="GO:0016410">
    <property type="term" value="F:N-acyltransferase activity"/>
    <property type="evidence" value="ECO:0007669"/>
    <property type="project" value="TreeGrafter"/>
</dbReference>
<dbReference type="Pfam" id="PF13523">
    <property type="entry name" value="Acetyltransf_8"/>
    <property type="match status" value="1"/>
</dbReference>
<dbReference type="SUPFAM" id="SSF55729">
    <property type="entry name" value="Acyl-CoA N-acyltransferases (Nat)"/>
    <property type="match status" value="1"/>
</dbReference>
<dbReference type="SMART" id="SM01006">
    <property type="entry name" value="AlcB"/>
    <property type="match status" value="1"/>
</dbReference>
<dbReference type="RefSeq" id="WP_070196868.1">
    <property type="nucleotide sequence ID" value="NZ_LJGU01000124.1"/>
</dbReference>
<evidence type="ECO:0000259" key="5">
    <source>
        <dbReference type="SMART" id="SM01006"/>
    </source>
</evidence>
<dbReference type="STRING" id="1075402.AN216_13245"/>
<keyword evidence="6" id="KW-0808">Transferase</keyword>
<gene>
    <name evidence="6" type="ORF">AN216_13245</name>
</gene>
<evidence type="ECO:0000313" key="7">
    <source>
        <dbReference type="Proteomes" id="UP000176101"/>
    </source>
</evidence>
<organism evidence="6 7">
    <name type="scientific">Streptomyces oceani</name>
    <dbReference type="NCBI Taxonomy" id="1075402"/>
    <lineage>
        <taxon>Bacteria</taxon>
        <taxon>Bacillati</taxon>
        <taxon>Actinomycetota</taxon>
        <taxon>Actinomycetes</taxon>
        <taxon>Kitasatosporales</taxon>
        <taxon>Streptomycetaceae</taxon>
        <taxon>Streptomyces</taxon>
    </lineage>
</organism>
<reference evidence="6 7" key="1">
    <citation type="journal article" date="2016" name="Front. Microbiol.">
        <title>Comparative Genomics Analysis of Streptomyces Species Reveals Their Adaptation to the Marine Environment and Their Diversity at the Genomic Level.</title>
        <authorList>
            <person name="Tian X."/>
            <person name="Zhang Z."/>
            <person name="Yang T."/>
            <person name="Chen M."/>
            <person name="Li J."/>
            <person name="Chen F."/>
            <person name="Yang J."/>
            <person name="Li W."/>
            <person name="Zhang B."/>
            <person name="Zhang Z."/>
            <person name="Wu J."/>
            <person name="Zhang C."/>
            <person name="Long L."/>
            <person name="Xiao J."/>
        </authorList>
    </citation>
    <scope>NUCLEOTIDE SEQUENCE [LARGE SCALE GENOMIC DNA]</scope>
    <source>
        <strain evidence="6 7">SCSIO 02100</strain>
    </source>
</reference>
<dbReference type="GO" id="GO:0019290">
    <property type="term" value="P:siderophore biosynthetic process"/>
    <property type="evidence" value="ECO:0007669"/>
    <property type="project" value="InterPro"/>
</dbReference>
<evidence type="ECO:0000256" key="3">
    <source>
        <dbReference type="ARBA" id="ARBA00020586"/>
    </source>
</evidence>
<dbReference type="PANTHER" id="PTHR31438:SF1">
    <property type="entry name" value="LYSINE N-ACYLTRANSFERASE C17G9.06C-RELATED"/>
    <property type="match status" value="1"/>
</dbReference>
<dbReference type="PATRIC" id="fig|1075402.3.peg.4891"/>
<comment type="pathway">
    <text evidence="2">Siderophore biosynthesis; mycobactin biosynthesis.</text>
</comment>
<comment type="caution">
    <text evidence="6">The sequence shown here is derived from an EMBL/GenBank/DDBJ whole genome shotgun (WGS) entry which is preliminary data.</text>
</comment>
<comment type="function">
    <text evidence="1">Acyltransferase required for the direct transfer of medium- to long-chain fatty acyl moieties from a carrier protein (MbtL) on to the epsilon-amino group of lysine residue in the mycobactin core.</text>
</comment>
<dbReference type="UniPathway" id="UPA00011"/>
<proteinExistence type="predicted"/>
<evidence type="ECO:0000256" key="2">
    <source>
        <dbReference type="ARBA" id="ARBA00005102"/>
    </source>
</evidence>
<evidence type="ECO:0000313" key="6">
    <source>
        <dbReference type="EMBL" id="OEV03082.1"/>
    </source>
</evidence>
<dbReference type="EMBL" id="LJGU01000124">
    <property type="protein sequence ID" value="OEV03082.1"/>
    <property type="molecule type" value="Genomic_DNA"/>
</dbReference>
<dbReference type="OrthoDB" id="5177616at2"/>
<dbReference type="Gene3D" id="3.40.630.30">
    <property type="match status" value="1"/>
</dbReference>
<dbReference type="InterPro" id="IPR016181">
    <property type="entry name" value="Acyl_CoA_acyltransferase"/>
</dbReference>
<name>A0A1E7KGL0_9ACTN</name>